<evidence type="ECO:0008006" key="4">
    <source>
        <dbReference type="Google" id="ProtNLM"/>
    </source>
</evidence>
<proteinExistence type="predicted"/>
<keyword evidence="3" id="KW-1185">Reference proteome</keyword>
<feature type="transmembrane region" description="Helical" evidence="1">
    <location>
        <begin position="195"/>
        <end position="216"/>
    </location>
</feature>
<evidence type="ECO:0000313" key="3">
    <source>
        <dbReference type="Proteomes" id="UP000049979"/>
    </source>
</evidence>
<dbReference type="Proteomes" id="UP000049979">
    <property type="component" value="Unassembled WGS sequence"/>
</dbReference>
<evidence type="ECO:0000256" key="1">
    <source>
        <dbReference type="SAM" id="Phobius"/>
    </source>
</evidence>
<feature type="transmembrane region" description="Helical" evidence="1">
    <location>
        <begin position="66"/>
        <end position="84"/>
    </location>
</feature>
<feature type="transmembrane region" description="Helical" evidence="1">
    <location>
        <begin position="164"/>
        <end position="188"/>
    </location>
</feature>
<sequence>MLQFLIKRNLSTLSTVMVLLWIFILPFLESWWYIYQIIQGNYAYQPDCAFFLCGNSVGIGHIFQGLYLWLIPLYCLVISSNDCLMDQERGYDNILISRIGKRKMLYRLLIKNFILLSVLVFLSLSLNLLCVHLMFRGGKYNPSEISALNVFTMFWTNHPLLNNFVHILITCIIYGIMGMFCCATSFYFRNRKTVYFVSIFFWLIEILKPGSLLLIFQPFQINSTLTETASGLLLFFVPAILYICILTRRSIYE</sequence>
<feature type="transmembrane region" description="Helical" evidence="1">
    <location>
        <begin position="105"/>
        <end position="135"/>
    </location>
</feature>
<accession>A0A0M6WIM0</accession>
<feature type="transmembrane region" description="Helical" evidence="1">
    <location>
        <begin position="228"/>
        <end position="247"/>
    </location>
</feature>
<organism evidence="2 3">
    <name type="scientific">Roseburia faecis</name>
    <dbReference type="NCBI Taxonomy" id="301302"/>
    <lineage>
        <taxon>Bacteria</taxon>
        <taxon>Bacillati</taxon>
        <taxon>Bacillota</taxon>
        <taxon>Clostridia</taxon>
        <taxon>Lachnospirales</taxon>
        <taxon>Lachnospiraceae</taxon>
        <taxon>Roseburia</taxon>
    </lineage>
</organism>
<keyword evidence="1" id="KW-0812">Transmembrane</keyword>
<feature type="transmembrane region" description="Helical" evidence="1">
    <location>
        <begin position="12"/>
        <end position="34"/>
    </location>
</feature>
<name>A0A0M6WIM0_9FIRM</name>
<keyword evidence="1" id="KW-1133">Transmembrane helix</keyword>
<gene>
    <name evidence="2" type="ORF">M72_26671</name>
</gene>
<dbReference type="EMBL" id="CVRR01000013">
    <property type="protein sequence ID" value="CRL36605.1"/>
    <property type="molecule type" value="Genomic_DNA"/>
</dbReference>
<dbReference type="AlphaFoldDB" id="A0A0M6WIM0"/>
<reference evidence="3" key="1">
    <citation type="submission" date="2015-05" db="EMBL/GenBank/DDBJ databases">
        <authorList>
            <consortium name="Pathogen Informatics"/>
        </authorList>
    </citation>
    <scope>NUCLEOTIDE SEQUENCE [LARGE SCALE GENOMIC DNA]</scope>
    <source>
        <strain evidence="3">M72</strain>
    </source>
</reference>
<evidence type="ECO:0000313" key="2">
    <source>
        <dbReference type="EMBL" id="CRL36605.1"/>
    </source>
</evidence>
<keyword evidence="1" id="KW-0472">Membrane</keyword>
<protein>
    <recommendedName>
        <fullName evidence="4">ABC-2 family transporter protein</fullName>
    </recommendedName>
</protein>